<reference evidence="2 3" key="1">
    <citation type="submission" date="2009-01" db="EMBL/GenBank/DDBJ databases">
        <title>Complete sequence of Geobacter sp. FRC-32.</title>
        <authorList>
            <consortium name="US DOE Joint Genome Institute"/>
            <person name="Lucas S."/>
            <person name="Copeland A."/>
            <person name="Lapidus A."/>
            <person name="Glavina del Rio T."/>
            <person name="Dalin E."/>
            <person name="Tice H."/>
            <person name="Bruce D."/>
            <person name="Goodwin L."/>
            <person name="Pitluck S."/>
            <person name="Saunders E."/>
            <person name="Brettin T."/>
            <person name="Detter J.C."/>
            <person name="Han C."/>
            <person name="Larimer F."/>
            <person name="Land M."/>
            <person name="Hauser L."/>
            <person name="Kyrpides N."/>
            <person name="Ovchinnikova G."/>
            <person name="Kostka J."/>
            <person name="Richardson P."/>
        </authorList>
    </citation>
    <scope>NUCLEOTIDE SEQUENCE [LARGE SCALE GENOMIC DNA]</scope>
    <source>
        <strain evidence="3">DSM 22248 / JCM 15807 / FRC-32</strain>
    </source>
</reference>
<dbReference type="GO" id="GO:0016020">
    <property type="term" value="C:membrane"/>
    <property type="evidence" value="ECO:0007669"/>
    <property type="project" value="InterPro"/>
</dbReference>
<proteinExistence type="predicted"/>
<organism evidence="2 3">
    <name type="scientific">Geotalea daltonii (strain DSM 22248 / JCM 15807 / FRC-32)</name>
    <name type="common">Geobacter daltonii</name>
    <dbReference type="NCBI Taxonomy" id="316067"/>
    <lineage>
        <taxon>Bacteria</taxon>
        <taxon>Pseudomonadati</taxon>
        <taxon>Thermodesulfobacteriota</taxon>
        <taxon>Desulfuromonadia</taxon>
        <taxon>Geobacterales</taxon>
        <taxon>Geobacteraceae</taxon>
        <taxon>Geotalea</taxon>
    </lineage>
</organism>
<keyword evidence="1" id="KW-0812">Transmembrane</keyword>
<dbReference type="Proteomes" id="UP000007721">
    <property type="component" value="Chromosome"/>
</dbReference>
<dbReference type="AlphaFoldDB" id="B9M7F1"/>
<dbReference type="HOGENOM" id="CLU_077968_0_0_7"/>
<dbReference type="SUPFAM" id="SSF81343">
    <property type="entry name" value="Fumarate reductase respiratory complex transmembrane subunits"/>
    <property type="match status" value="1"/>
</dbReference>
<dbReference type="OrthoDB" id="9802842at2"/>
<feature type="transmembrane region" description="Helical" evidence="1">
    <location>
        <begin position="100"/>
        <end position="120"/>
    </location>
</feature>
<sequence>MEFFKNSVGRKILMSITGQLLIIFVIVHMIGNSSIFLGADGINAYAKHLHDLPPLVWIFRLVMLTAVAIHIIYGIQVTLENNKANAKGYAVQNHLKATFASKNMIWTGILIGAFVIYHLLHFTLHITNPEISAGVAANFDALQRPDVFKMVVLSFQKGLIALIYAAAMVILFLHLSHGIQSFLQTMGWNNDKTRPVFSTVGKVISGILLVGYVSIPLVILTGLLKL</sequence>
<dbReference type="NCBIfam" id="TIGR02046">
    <property type="entry name" value="sdhC_b558_fam"/>
    <property type="match status" value="1"/>
</dbReference>
<name>B9M7F1_GEODF</name>
<feature type="transmembrane region" description="Helical" evidence="1">
    <location>
        <begin position="12"/>
        <end position="37"/>
    </location>
</feature>
<dbReference type="eggNOG" id="ENOG502Z7RU">
    <property type="taxonomic scope" value="Bacteria"/>
</dbReference>
<keyword evidence="1" id="KW-0472">Membrane</keyword>
<protein>
    <submittedName>
        <fullName evidence="2">Succinate dehydrogenase/fumarate reductase, cytochrome b558 subunit</fullName>
    </submittedName>
</protein>
<dbReference type="STRING" id="316067.Geob_1882"/>
<dbReference type="EMBL" id="CP001390">
    <property type="protein sequence ID" value="ACM20239.1"/>
    <property type="molecule type" value="Genomic_DNA"/>
</dbReference>
<dbReference type="KEGG" id="geo:Geob_1882"/>
<dbReference type="InterPro" id="IPR011138">
    <property type="entry name" value="Cytochrome_b-558"/>
</dbReference>
<keyword evidence="3" id="KW-1185">Reference proteome</keyword>
<dbReference type="CDD" id="cd03498">
    <property type="entry name" value="SQR_TypeB_2_TM"/>
    <property type="match status" value="1"/>
</dbReference>
<feature type="transmembrane region" description="Helical" evidence="1">
    <location>
        <begin position="57"/>
        <end position="79"/>
    </location>
</feature>
<dbReference type="InterPro" id="IPR034804">
    <property type="entry name" value="SQR/QFR_C/D"/>
</dbReference>
<keyword evidence="1" id="KW-1133">Transmembrane helix</keyword>
<evidence type="ECO:0000313" key="3">
    <source>
        <dbReference type="Proteomes" id="UP000007721"/>
    </source>
</evidence>
<dbReference type="Gene3D" id="1.20.1300.10">
    <property type="entry name" value="Fumarate reductase/succinate dehydrogenase, transmembrane subunit"/>
    <property type="match status" value="1"/>
</dbReference>
<feature type="transmembrane region" description="Helical" evidence="1">
    <location>
        <begin position="159"/>
        <end position="183"/>
    </location>
</feature>
<evidence type="ECO:0000256" key="1">
    <source>
        <dbReference type="SAM" id="Phobius"/>
    </source>
</evidence>
<feature type="transmembrane region" description="Helical" evidence="1">
    <location>
        <begin position="203"/>
        <end position="224"/>
    </location>
</feature>
<gene>
    <name evidence="2" type="primary">frdC</name>
    <name evidence="2" type="ordered locus">Geob_1882</name>
</gene>
<dbReference type="RefSeq" id="WP_012646968.1">
    <property type="nucleotide sequence ID" value="NC_011979.1"/>
</dbReference>
<evidence type="ECO:0000313" key="2">
    <source>
        <dbReference type="EMBL" id="ACM20239.1"/>
    </source>
</evidence>
<accession>B9M7F1</accession>